<reference evidence="2" key="1">
    <citation type="submission" date="2021-06" db="EMBL/GenBank/DDBJ databases">
        <authorList>
            <person name="Arsene-Ploetze F."/>
        </authorList>
    </citation>
    <scope>NUCLEOTIDE SEQUENCE</scope>
    <source>
        <strain evidence="2">SBRY1</strain>
    </source>
</reference>
<dbReference type="Proteomes" id="UP001153328">
    <property type="component" value="Unassembled WGS sequence"/>
</dbReference>
<accession>A0A9W4H653</accession>
<dbReference type="GO" id="GO:0005840">
    <property type="term" value="C:ribosome"/>
    <property type="evidence" value="ECO:0007669"/>
    <property type="project" value="UniProtKB-KW"/>
</dbReference>
<dbReference type="Gene3D" id="3.30.40.250">
    <property type="match status" value="1"/>
</dbReference>
<evidence type="ECO:0000313" key="2">
    <source>
        <dbReference type="EMBL" id="CAG7653691.1"/>
    </source>
</evidence>
<keyword evidence="3" id="KW-1185">Reference proteome</keyword>
<protein>
    <submittedName>
        <fullName evidence="2">Ribosomal protein S12 methylthiotransferase accessory factor</fullName>
    </submittedName>
</protein>
<dbReference type="AlphaFoldDB" id="A0A9W4H653"/>
<proteinExistence type="predicted"/>
<dbReference type="PANTHER" id="PTHR37809:SF1">
    <property type="entry name" value="RIBOSOMAL PROTEIN S12 METHYLTHIOTRANSFERASE ACCESSORY FACTOR YCAO"/>
    <property type="match status" value="1"/>
</dbReference>
<dbReference type="Gene3D" id="3.30.1330.230">
    <property type="match status" value="1"/>
</dbReference>
<evidence type="ECO:0000313" key="3">
    <source>
        <dbReference type="Proteomes" id="UP001153328"/>
    </source>
</evidence>
<organism evidence="2 3">
    <name type="scientific">Actinacidiphila bryophytorum</name>
    <dbReference type="NCBI Taxonomy" id="1436133"/>
    <lineage>
        <taxon>Bacteria</taxon>
        <taxon>Bacillati</taxon>
        <taxon>Actinomycetota</taxon>
        <taxon>Actinomycetes</taxon>
        <taxon>Kitasatosporales</taxon>
        <taxon>Streptomycetaceae</taxon>
        <taxon>Actinacidiphila</taxon>
    </lineage>
</organism>
<dbReference type="EMBL" id="CAJVAX010000020">
    <property type="protein sequence ID" value="CAG7653691.1"/>
    <property type="molecule type" value="Genomic_DNA"/>
</dbReference>
<keyword evidence="2" id="KW-0687">Ribonucleoprotein</keyword>
<dbReference type="PROSITE" id="PS51664">
    <property type="entry name" value="YCAO"/>
    <property type="match status" value="1"/>
</dbReference>
<dbReference type="NCBIfam" id="TIGR03604">
    <property type="entry name" value="TOMM_cyclo_SagD"/>
    <property type="match status" value="1"/>
</dbReference>
<dbReference type="InterPro" id="IPR003776">
    <property type="entry name" value="YcaO-like_dom"/>
</dbReference>
<gene>
    <name evidence="2" type="ORF">SBRY_60224</name>
</gene>
<sequence length="620" mass="66878">MADGLRWWGGGRVVVGALGVRDELGADVDDGDGADGEVGVFRYGHHVLVGPFAPGGGTACPRCLARRWQGVRSRALREALETGDGTRAAGRGPHGPAFGVDAVVALVAAHREQPPTAGRLPYAFLLDAETLRVTRFAFVPDAECPRCGLRPADTAPEARISFAPAPKSAPDVFRARPADDYDVPFEAFVNPAAGMLGPSVVPDLISASTSSTVGSFLLRSGDYLRECFWGGHTPSYRSSERVGLLEGLERFAGMRPRGKRTSVLASYDELAAAERVVDPRECGLYSDDFHRAEPGVRPFDPARPIPWVWGWSLRDQQPLLVPEILAYYHAPGGLEHRFVQESSNGCASGGSLAEAVYYGLMEVVERDAFLLAWYGRAPLPEIDVSGTRSAHTRAMIDRLAMYGYRARFFDTRISFPIPVVTAVAERVDGGLGRLCFGAGAGLDPESALAAGLCEIATDAVNLRRRTARDEARLRSLAADFDKVLVLHDHPLLYGLPEMATHADFLLRTDRPRVALADLPATGPGTLPPGDDLGDDVHTCVTAVTGAGFDVVVVDQTMPEQRDLGFHTAGVIVPGLLPIDFGWRRQRARHLPRTRTALREAGLHDRDLTAADLNPAPHPFP</sequence>
<dbReference type="Pfam" id="PF02624">
    <property type="entry name" value="YcaO"/>
    <property type="match status" value="1"/>
</dbReference>
<dbReference type="PANTHER" id="PTHR37809">
    <property type="entry name" value="RIBOSOMAL PROTEIN S12 METHYLTHIOTRANSFERASE ACCESSORY FACTOR YCAO"/>
    <property type="match status" value="1"/>
</dbReference>
<dbReference type="NCBIfam" id="TIGR03882">
    <property type="entry name" value="cyclo_dehyd_2"/>
    <property type="match status" value="1"/>
</dbReference>
<feature type="domain" description="YcaO" evidence="1">
    <location>
        <begin position="231"/>
        <end position="620"/>
    </location>
</feature>
<dbReference type="Gene3D" id="3.40.50.720">
    <property type="entry name" value="NAD(P)-binding Rossmann-like Domain"/>
    <property type="match status" value="1"/>
</dbReference>
<name>A0A9W4H653_9ACTN</name>
<dbReference type="InterPro" id="IPR022291">
    <property type="entry name" value="Bacteriocin_synth_cyclodeHase"/>
</dbReference>
<keyword evidence="2" id="KW-0689">Ribosomal protein</keyword>
<evidence type="ECO:0000259" key="1">
    <source>
        <dbReference type="PROSITE" id="PS51664"/>
    </source>
</evidence>
<dbReference type="Gene3D" id="3.30.160.660">
    <property type="match status" value="1"/>
</dbReference>
<dbReference type="InterPro" id="IPR027624">
    <property type="entry name" value="TOMM_cyclo_SagD"/>
</dbReference>
<dbReference type="RefSeq" id="WP_251513502.1">
    <property type="nucleotide sequence ID" value="NZ_CAJVAX010000020.1"/>
</dbReference>
<comment type="caution">
    <text evidence="2">The sequence shown here is derived from an EMBL/GenBank/DDBJ whole genome shotgun (WGS) entry which is preliminary data.</text>
</comment>